<protein>
    <submittedName>
        <fullName evidence="1">Uncharacterized protein</fullName>
    </submittedName>
</protein>
<gene>
    <name evidence="1" type="ORF">ACFO4O_13980</name>
</gene>
<organism evidence="1 2">
    <name type="scientific">Glaciecola siphonariae</name>
    <dbReference type="NCBI Taxonomy" id="521012"/>
    <lineage>
        <taxon>Bacteria</taxon>
        <taxon>Pseudomonadati</taxon>
        <taxon>Pseudomonadota</taxon>
        <taxon>Gammaproteobacteria</taxon>
        <taxon>Alteromonadales</taxon>
        <taxon>Alteromonadaceae</taxon>
        <taxon>Glaciecola</taxon>
    </lineage>
</organism>
<keyword evidence="2" id="KW-1185">Reference proteome</keyword>
<reference evidence="2" key="1">
    <citation type="journal article" date="2019" name="Int. J. Syst. Evol. Microbiol.">
        <title>The Global Catalogue of Microorganisms (GCM) 10K type strain sequencing project: providing services to taxonomists for standard genome sequencing and annotation.</title>
        <authorList>
            <consortium name="The Broad Institute Genomics Platform"/>
            <consortium name="The Broad Institute Genome Sequencing Center for Infectious Disease"/>
            <person name="Wu L."/>
            <person name="Ma J."/>
        </authorList>
    </citation>
    <scope>NUCLEOTIDE SEQUENCE [LARGE SCALE GENOMIC DNA]</scope>
    <source>
        <strain evidence="2">KACC 12507</strain>
    </source>
</reference>
<dbReference type="InterPro" id="IPR037068">
    <property type="entry name" value="DNA_primase_core_N_sf"/>
</dbReference>
<dbReference type="RefSeq" id="WP_382409560.1">
    <property type="nucleotide sequence ID" value="NZ_JBHSGU010000005.1"/>
</dbReference>
<comment type="caution">
    <text evidence="1">The sequence shown here is derived from an EMBL/GenBank/DDBJ whole genome shotgun (WGS) entry which is preliminary data.</text>
</comment>
<dbReference type="Proteomes" id="UP001595897">
    <property type="component" value="Unassembled WGS sequence"/>
</dbReference>
<evidence type="ECO:0000313" key="2">
    <source>
        <dbReference type="Proteomes" id="UP001595897"/>
    </source>
</evidence>
<dbReference type="Gene3D" id="3.90.980.10">
    <property type="entry name" value="DNA primase, catalytic core, N-terminal domain"/>
    <property type="match status" value="1"/>
</dbReference>
<evidence type="ECO:0000313" key="1">
    <source>
        <dbReference type="EMBL" id="MFC4701278.1"/>
    </source>
</evidence>
<sequence>MQIDDSYLNVLGQINLDELNMQQAFEYYQQRYQISSVAQQFVANICRIDSEFITEQGIGYCDRTMGKHIPKAKTPEGAAIRGSLQRYGLVRPTGHELFRGCIVLTTPDSNGKIISAVGHRVGRLRNGDKPVVHWHKPKPKAFVNIGMSFAKELIHGQAYH</sequence>
<proteinExistence type="predicted"/>
<name>A0ABV9LZ61_9ALTE</name>
<accession>A0ABV9LZ61</accession>
<dbReference type="EMBL" id="JBHSGU010000005">
    <property type="protein sequence ID" value="MFC4701278.1"/>
    <property type="molecule type" value="Genomic_DNA"/>
</dbReference>